<evidence type="ECO:0000256" key="3">
    <source>
        <dbReference type="ARBA" id="ARBA00022448"/>
    </source>
</evidence>
<sequence length="425" mass="45539">MPLKSSTKGLLAFLAVFALLIGAVLWLGREPSDGRVTVTVRLWDPEVAAAYRASLDEFEREHPQIHVELRLVAYANYAIKLRTDVAGDGADDLFWVDGTYFANYADAGKLRPVDDALGPEAKAAWAPAVVEQFSRGGTLWAVPQLWDPGIVLYYNKTLLAEAGVEPEELAAARWDPAPEHDTFLPLLRRLTTASTWGFGAFEDLQGTIMPFVGSAGGQLQKGDRFALEDPKTQSALQYIVDLINRWHVAPSAGDTNINPGFTLDQFLHGNLAVFESGPYTLATIQQNAKFPWGVAVAPAGPAGRVTVTNGISVALNAKSAHPEAARAVLAWLGSSEGNAALGANGSAVPAVIAATSSWTEHWRALGVDTAPFFAVPDRIPSPRGARYSAAAQAGKPILDEMFLGRLPVPEAARRYDETANAVMSP</sequence>
<keyword evidence="3" id="KW-0813">Transport</keyword>
<comment type="similarity">
    <text evidence="2">Belongs to the bacterial solute-binding protein 1 family.</text>
</comment>
<dbReference type="Proteomes" id="UP000004816">
    <property type="component" value="Unassembled WGS sequence"/>
</dbReference>
<dbReference type="eggNOG" id="COG1653">
    <property type="taxonomic scope" value="Bacteria"/>
</dbReference>
<dbReference type="GO" id="GO:0030313">
    <property type="term" value="C:cell envelope"/>
    <property type="evidence" value="ECO:0007669"/>
    <property type="project" value="UniProtKB-SubCell"/>
</dbReference>
<dbReference type="SUPFAM" id="SSF53850">
    <property type="entry name" value="Periplasmic binding protein-like II"/>
    <property type="match status" value="1"/>
</dbReference>
<dbReference type="InterPro" id="IPR050490">
    <property type="entry name" value="Bact_solute-bd_prot1"/>
</dbReference>
<reference evidence="5 6" key="1">
    <citation type="journal article" date="2011" name="Stand. Genomic Sci.">
        <title>High quality draft genome sequence of Segniliparus rugosus CDC 945(T)= (ATCC BAA-974(T)).</title>
        <authorList>
            <person name="Earl A.M."/>
            <person name="Desjardins C.A."/>
            <person name="Fitzgerald M.G."/>
            <person name="Arachchi H.M."/>
            <person name="Zeng Q."/>
            <person name="Mehta T."/>
            <person name="Griggs A."/>
            <person name="Birren B.W."/>
            <person name="Toney N.C."/>
            <person name="Carr J."/>
            <person name="Posey J."/>
            <person name="Butler W.R."/>
        </authorList>
    </citation>
    <scope>NUCLEOTIDE SEQUENCE [LARGE SCALE GENOMIC DNA]</scope>
    <source>
        <strain evidence="6">ATCC BAA-974 / DSM 45345 / CCUG 50838 / CIP 108380 / JCM 13579 / CDC 945</strain>
    </source>
</reference>
<name>E5XSK5_SEGRC</name>
<keyword evidence="6" id="KW-1185">Reference proteome</keyword>
<dbReference type="HOGENOM" id="CLU_031285_10_5_11"/>
<dbReference type="Gene3D" id="3.40.190.10">
    <property type="entry name" value="Periplasmic binding protein-like II"/>
    <property type="match status" value="1"/>
</dbReference>
<evidence type="ECO:0000256" key="1">
    <source>
        <dbReference type="ARBA" id="ARBA00004196"/>
    </source>
</evidence>
<dbReference type="PANTHER" id="PTHR43649:SF31">
    <property type="entry name" value="SN-GLYCEROL-3-PHOSPHATE-BINDING PERIPLASMIC PROTEIN UGPB"/>
    <property type="match status" value="1"/>
</dbReference>
<comment type="subcellular location">
    <subcellularLocation>
        <location evidence="1">Cell envelope</location>
    </subcellularLocation>
</comment>
<gene>
    <name evidence="5" type="ORF">HMPREF9336_02477</name>
</gene>
<dbReference type="OrthoDB" id="1650177at2"/>
<dbReference type="EMBL" id="ACZI02000002">
    <property type="protein sequence ID" value="EFV12682.1"/>
    <property type="molecule type" value="Genomic_DNA"/>
</dbReference>
<evidence type="ECO:0008006" key="7">
    <source>
        <dbReference type="Google" id="ProtNLM"/>
    </source>
</evidence>
<protein>
    <recommendedName>
        <fullName evidence="7">Sugar ABC transporter substrate-binding protein</fullName>
    </recommendedName>
</protein>
<evidence type="ECO:0000313" key="6">
    <source>
        <dbReference type="Proteomes" id="UP000004816"/>
    </source>
</evidence>
<accession>E5XSK5</accession>
<dbReference type="AlphaFoldDB" id="E5XSK5"/>
<evidence type="ECO:0000256" key="2">
    <source>
        <dbReference type="ARBA" id="ARBA00008520"/>
    </source>
</evidence>
<dbReference type="STRING" id="679197.HMPREF9336_02477"/>
<proteinExistence type="inferred from homology"/>
<keyword evidence="4" id="KW-0732">Signal</keyword>
<evidence type="ECO:0000256" key="4">
    <source>
        <dbReference type="ARBA" id="ARBA00022729"/>
    </source>
</evidence>
<comment type="caution">
    <text evidence="5">The sequence shown here is derived from an EMBL/GenBank/DDBJ whole genome shotgun (WGS) entry which is preliminary data.</text>
</comment>
<dbReference type="InterPro" id="IPR006059">
    <property type="entry name" value="SBP"/>
</dbReference>
<organism evidence="5 6">
    <name type="scientific">Segniliparus rugosus (strain ATCC BAA-974 / DSM 45345 / CCUG 50838 / CIP 108380 / JCM 13579 / CDC 945)</name>
    <dbReference type="NCBI Taxonomy" id="679197"/>
    <lineage>
        <taxon>Bacteria</taxon>
        <taxon>Bacillati</taxon>
        <taxon>Actinomycetota</taxon>
        <taxon>Actinomycetes</taxon>
        <taxon>Mycobacteriales</taxon>
        <taxon>Segniliparaceae</taxon>
        <taxon>Segniliparus</taxon>
    </lineage>
</organism>
<dbReference type="PANTHER" id="PTHR43649">
    <property type="entry name" value="ARABINOSE-BINDING PROTEIN-RELATED"/>
    <property type="match status" value="1"/>
</dbReference>
<dbReference type="CDD" id="cd13585">
    <property type="entry name" value="PBP2_TMBP_like"/>
    <property type="match status" value="1"/>
</dbReference>
<dbReference type="Pfam" id="PF01547">
    <property type="entry name" value="SBP_bac_1"/>
    <property type="match status" value="1"/>
</dbReference>
<evidence type="ECO:0000313" key="5">
    <source>
        <dbReference type="EMBL" id="EFV12682.1"/>
    </source>
</evidence>